<evidence type="ECO:0000259" key="2">
    <source>
        <dbReference type="Pfam" id="PF24355"/>
    </source>
</evidence>
<evidence type="ECO:0000313" key="3">
    <source>
        <dbReference type="EMBL" id="KAK1674402.1"/>
    </source>
</evidence>
<dbReference type="InterPro" id="IPR055936">
    <property type="entry name" value="DUF7514"/>
</dbReference>
<feature type="domain" description="DUF7514" evidence="2">
    <location>
        <begin position="254"/>
        <end position="422"/>
    </location>
</feature>
<evidence type="ECO:0000313" key="4">
    <source>
        <dbReference type="Proteomes" id="UP001224890"/>
    </source>
</evidence>
<dbReference type="GeneID" id="85450371"/>
<evidence type="ECO:0000256" key="1">
    <source>
        <dbReference type="SAM" id="MobiDB-lite"/>
    </source>
</evidence>
<dbReference type="EMBL" id="JAHMHR010000026">
    <property type="protein sequence ID" value="KAK1674402.1"/>
    <property type="molecule type" value="Genomic_DNA"/>
</dbReference>
<feature type="compositionally biased region" description="Pro residues" evidence="1">
    <location>
        <begin position="176"/>
        <end position="202"/>
    </location>
</feature>
<feature type="compositionally biased region" description="Basic and acidic residues" evidence="1">
    <location>
        <begin position="576"/>
        <end position="590"/>
    </location>
</feature>
<protein>
    <recommendedName>
        <fullName evidence="2">DUF7514 domain-containing protein</fullName>
    </recommendedName>
</protein>
<gene>
    <name evidence="3" type="ORF">BDP55DRAFT_184727</name>
</gene>
<comment type="caution">
    <text evidence="3">The sequence shown here is derived from an EMBL/GenBank/DDBJ whole genome shotgun (WGS) entry which is preliminary data.</text>
</comment>
<keyword evidence="4" id="KW-1185">Reference proteome</keyword>
<name>A0AAJ0AL51_9PEZI</name>
<sequence>MTTTPGGKAVRPRLNTTTNWSLPRDQAGRPEPEQLSPLSPGRATEEFGWGQQKGSHGHGNRVDEQQQQGSESLIMETLTSRPRDSLGSMPSDMLEELRKIIKEEVAQVAQVVQLKTNETGNPVDAARLSPLSSQNSVFPPAYPSPPPSIIDAHGASKTSSPRDHSPELAHLKTASAPPPQQYQPSPPTSFPVPAPQSTPPISPQQRGVHFRKRAPPVIHCQPRVETDNEDDVSPTAPASPQVELSSVDKAWDVLFDSEGYPTNRLNSVLRGLANFMIAEFGQPETLVVTPEKMLTLYTKYKVEPERFQYEDIFKSRSKDALERIEFLYQDLDCQYHLVQAAPRSQPNIPGLTPAGFAKWMISSILAYPDPEARRLHAIMSALPINADGPLLNGKPERLPRQLSRHLFPETPDKKVRKIVDEAMWDCLEDVAPPLPSIPKSRSGPPPQDAARLPEANTHTRRSGSDLLKRPASLPHRSRTYDRGNHRVEPHPARLPRANSDAGGSLPRHCDLPPPPVGRHSTSSQRQRSPPPTNRYTASLPSISQHHVSCSGGAASPSPSSYDIRGGDATYGVHSGRGRDGHRGSESRDGSPRSPGSGRRGGGGGDRGPTWEDVYSRKGSAGGRGSSVDGGSHRSFR</sequence>
<feature type="compositionally biased region" description="Gly residues" evidence="1">
    <location>
        <begin position="597"/>
        <end position="606"/>
    </location>
</feature>
<organism evidence="3 4">
    <name type="scientific">Colletotrichum godetiae</name>
    <dbReference type="NCBI Taxonomy" id="1209918"/>
    <lineage>
        <taxon>Eukaryota</taxon>
        <taxon>Fungi</taxon>
        <taxon>Dikarya</taxon>
        <taxon>Ascomycota</taxon>
        <taxon>Pezizomycotina</taxon>
        <taxon>Sordariomycetes</taxon>
        <taxon>Hypocreomycetidae</taxon>
        <taxon>Glomerellales</taxon>
        <taxon>Glomerellaceae</taxon>
        <taxon>Colletotrichum</taxon>
        <taxon>Colletotrichum acutatum species complex</taxon>
    </lineage>
</organism>
<reference evidence="3" key="1">
    <citation type="submission" date="2021-06" db="EMBL/GenBank/DDBJ databases">
        <title>Comparative genomics, transcriptomics and evolutionary studies reveal genomic signatures of adaptation to plant cell wall in hemibiotrophic fungi.</title>
        <authorList>
            <consortium name="DOE Joint Genome Institute"/>
            <person name="Baroncelli R."/>
            <person name="Diaz J.F."/>
            <person name="Benocci T."/>
            <person name="Peng M."/>
            <person name="Battaglia E."/>
            <person name="Haridas S."/>
            <person name="Andreopoulos W."/>
            <person name="Labutti K."/>
            <person name="Pangilinan J."/>
            <person name="Floch G.L."/>
            <person name="Makela M.R."/>
            <person name="Henrissat B."/>
            <person name="Grigoriev I.V."/>
            <person name="Crouch J.A."/>
            <person name="De Vries R.P."/>
            <person name="Sukno S.A."/>
            <person name="Thon M.R."/>
        </authorList>
    </citation>
    <scope>NUCLEOTIDE SEQUENCE</scope>
    <source>
        <strain evidence="3">CBS 193.32</strain>
    </source>
</reference>
<dbReference type="AlphaFoldDB" id="A0AAJ0AL51"/>
<proteinExistence type="predicted"/>
<feature type="compositionally biased region" description="Basic and acidic residues" evidence="1">
    <location>
        <begin position="478"/>
        <end position="491"/>
    </location>
</feature>
<dbReference type="RefSeq" id="XP_060428405.1">
    <property type="nucleotide sequence ID" value="XM_060565845.1"/>
</dbReference>
<dbReference type="Pfam" id="PF24355">
    <property type="entry name" value="DUF7514"/>
    <property type="match status" value="1"/>
</dbReference>
<dbReference type="Proteomes" id="UP001224890">
    <property type="component" value="Unassembled WGS sequence"/>
</dbReference>
<feature type="region of interest" description="Disordered" evidence="1">
    <location>
        <begin position="1"/>
        <end position="90"/>
    </location>
</feature>
<dbReference type="PANTHER" id="PTHR39611:SF1">
    <property type="entry name" value="HYDROXYPROLINE-RICH GLYCOPROTEIN DZ-HRGP"/>
    <property type="match status" value="1"/>
</dbReference>
<feature type="compositionally biased region" description="Polar residues" evidence="1">
    <location>
        <begin position="533"/>
        <end position="547"/>
    </location>
</feature>
<accession>A0AAJ0AL51</accession>
<feature type="compositionally biased region" description="Low complexity" evidence="1">
    <location>
        <begin position="550"/>
        <end position="560"/>
    </location>
</feature>
<dbReference type="PANTHER" id="PTHR39611">
    <property type="entry name" value="HYDROXYPROLINE-RICH GLYCOPROTEIN DZ-HRGP-RELATED"/>
    <property type="match status" value="1"/>
</dbReference>
<feature type="region of interest" description="Disordered" evidence="1">
    <location>
        <begin position="115"/>
        <end position="243"/>
    </location>
</feature>
<feature type="region of interest" description="Disordered" evidence="1">
    <location>
        <begin position="431"/>
        <end position="636"/>
    </location>
</feature>
<feature type="compositionally biased region" description="Basic and acidic residues" evidence="1">
    <location>
        <begin position="160"/>
        <end position="170"/>
    </location>
</feature>